<sequence>MGTRPAVVASCSSLPSRSAGALASCSSLSALATRAGRASPERAGGRRAWRWGTSQLEVEPAVCRYLPAPQLGLEACSAPACRSFLRISC</sequence>
<evidence type="ECO:0000313" key="1">
    <source>
        <dbReference type="EMBL" id="PUZ77383.1"/>
    </source>
</evidence>
<accession>A0A2T7FBD2</accession>
<dbReference type="Gramene" id="PUZ77383">
    <property type="protein sequence ID" value="PUZ77383"/>
    <property type="gene ID" value="GQ55_1G366800"/>
</dbReference>
<name>A0A2T7FBD2_9POAL</name>
<keyword evidence="2" id="KW-1185">Reference proteome</keyword>
<evidence type="ECO:0000313" key="2">
    <source>
        <dbReference type="Proteomes" id="UP000244336"/>
    </source>
</evidence>
<reference evidence="1 2" key="1">
    <citation type="submission" date="2018-04" db="EMBL/GenBank/DDBJ databases">
        <title>WGS assembly of Panicum hallii var. hallii HAL2.</title>
        <authorList>
            <person name="Lovell J."/>
            <person name="Jenkins J."/>
            <person name="Lowry D."/>
            <person name="Mamidi S."/>
            <person name="Sreedasyam A."/>
            <person name="Weng X."/>
            <person name="Barry K."/>
            <person name="Bonette J."/>
            <person name="Campitelli B."/>
            <person name="Daum C."/>
            <person name="Gordon S."/>
            <person name="Gould B."/>
            <person name="Lipzen A."/>
            <person name="MacQueen A."/>
            <person name="Palacio-Mejia J."/>
            <person name="Plott C."/>
            <person name="Shakirov E."/>
            <person name="Shu S."/>
            <person name="Yoshinaga Y."/>
            <person name="Zane M."/>
            <person name="Rokhsar D."/>
            <person name="Grimwood J."/>
            <person name="Schmutz J."/>
            <person name="Juenger T."/>
        </authorList>
    </citation>
    <scope>NUCLEOTIDE SEQUENCE [LARGE SCALE GENOMIC DNA]</scope>
    <source>
        <strain evidence="2">cv. HAL2</strain>
    </source>
</reference>
<organism evidence="1 2">
    <name type="scientific">Panicum hallii var. hallii</name>
    <dbReference type="NCBI Taxonomy" id="1504633"/>
    <lineage>
        <taxon>Eukaryota</taxon>
        <taxon>Viridiplantae</taxon>
        <taxon>Streptophyta</taxon>
        <taxon>Embryophyta</taxon>
        <taxon>Tracheophyta</taxon>
        <taxon>Spermatophyta</taxon>
        <taxon>Magnoliopsida</taxon>
        <taxon>Liliopsida</taxon>
        <taxon>Poales</taxon>
        <taxon>Poaceae</taxon>
        <taxon>PACMAD clade</taxon>
        <taxon>Panicoideae</taxon>
        <taxon>Panicodae</taxon>
        <taxon>Paniceae</taxon>
        <taxon>Panicinae</taxon>
        <taxon>Panicum</taxon>
        <taxon>Panicum sect. Panicum</taxon>
    </lineage>
</organism>
<gene>
    <name evidence="1" type="ORF">GQ55_1G366800</name>
</gene>
<protein>
    <submittedName>
        <fullName evidence="1">Uncharacterized protein</fullName>
    </submittedName>
</protein>
<dbReference type="AlphaFoldDB" id="A0A2T7FBD2"/>
<proteinExistence type="predicted"/>
<dbReference type="EMBL" id="CM009749">
    <property type="protein sequence ID" value="PUZ77383.1"/>
    <property type="molecule type" value="Genomic_DNA"/>
</dbReference>
<dbReference type="Proteomes" id="UP000244336">
    <property type="component" value="Chromosome 1"/>
</dbReference>